<comment type="caution">
    <text evidence="1">The sequence shown here is derived from an EMBL/GenBank/DDBJ whole genome shotgun (WGS) entry which is preliminary data.</text>
</comment>
<dbReference type="AlphaFoldDB" id="A0A4Q8ADC3"/>
<evidence type="ECO:0000313" key="2">
    <source>
        <dbReference type="Proteomes" id="UP000292685"/>
    </source>
</evidence>
<evidence type="ECO:0000313" key="1">
    <source>
        <dbReference type="EMBL" id="RZU62230.1"/>
    </source>
</evidence>
<dbReference type="EMBL" id="SHLA01000001">
    <property type="protein sequence ID" value="RZU62230.1"/>
    <property type="molecule type" value="Genomic_DNA"/>
</dbReference>
<accession>A0A4Q8ADC3</accession>
<protein>
    <submittedName>
        <fullName evidence="1">Uncharacterized protein</fullName>
    </submittedName>
</protein>
<gene>
    <name evidence="1" type="ORF">EV380_1823</name>
</gene>
<proteinExistence type="predicted"/>
<keyword evidence="2" id="KW-1185">Reference proteome</keyword>
<name>A0A4Q8ADC3_9MICC</name>
<sequence length="413" mass="46156">MSATMTLTVDEEGLRRVLSEWSGTGNLYRALAATSEEVARDWTPRDVERRAMRILLLECSPLLRRWPKSSKAWMDHLPTISQRHRFWSEVPQSRVDWAKTRRRGWPPEHFAIRKRHRSTDQVTLSVLAWTLGRLKGAFEASQSLTKSHATATEELSNDVQRIISHTLPLLNLLDESDEGVPSRDSIRAARGAGWPWNAVADVAEVFVALDQGGAEALARRLLRPDGFPESLFQLSVLGGVLVAAHELGAQLTSLRPIGHMTDGPVYQIQMPGQEPWDLWCEAARCWKAYGVEDHYRDMAAALTTSERAPFQARNIRPDIVLARPSDRALVFECKYPGESLDSGYVAHGMYQAAFYGHQLVPAFSEVAGYSIGPSELVPKHEERVVNGIVVGLTSPRSLRHLVARAMRTEQLGA</sequence>
<organism evidence="1 2">
    <name type="scientific">Zhihengliuella halotolerans</name>
    <dbReference type="NCBI Taxonomy" id="370736"/>
    <lineage>
        <taxon>Bacteria</taxon>
        <taxon>Bacillati</taxon>
        <taxon>Actinomycetota</taxon>
        <taxon>Actinomycetes</taxon>
        <taxon>Micrococcales</taxon>
        <taxon>Micrococcaceae</taxon>
        <taxon>Zhihengliuella</taxon>
    </lineage>
</organism>
<reference evidence="1 2" key="1">
    <citation type="submission" date="2019-02" db="EMBL/GenBank/DDBJ databases">
        <title>Sequencing the genomes of 1000 actinobacteria strains.</title>
        <authorList>
            <person name="Klenk H.-P."/>
        </authorList>
    </citation>
    <scope>NUCLEOTIDE SEQUENCE [LARGE SCALE GENOMIC DNA]</scope>
    <source>
        <strain evidence="1 2">DSM 17364</strain>
    </source>
</reference>
<dbReference type="Proteomes" id="UP000292685">
    <property type="component" value="Unassembled WGS sequence"/>
</dbReference>